<keyword evidence="1" id="KW-0472">Membrane</keyword>
<feature type="transmembrane region" description="Helical" evidence="1">
    <location>
        <begin position="119"/>
        <end position="138"/>
    </location>
</feature>
<dbReference type="Gene3D" id="2.60.20.10">
    <property type="entry name" value="Crystallins"/>
    <property type="match status" value="1"/>
</dbReference>
<accession>A0A8E2F3W4</accession>
<keyword evidence="1" id="KW-0812">Transmembrane</keyword>
<keyword evidence="3" id="KW-1185">Reference proteome</keyword>
<evidence type="ECO:0000313" key="2">
    <source>
        <dbReference type="EMBL" id="OCL09840.1"/>
    </source>
</evidence>
<organism evidence="2 3">
    <name type="scientific">Glonium stellatum</name>
    <dbReference type="NCBI Taxonomy" id="574774"/>
    <lineage>
        <taxon>Eukaryota</taxon>
        <taxon>Fungi</taxon>
        <taxon>Dikarya</taxon>
        <taxon>Ascomycota</taxon>
        <taxon>Pezizomycotina</taxon>
        <taxon>Dothideomycetes</taxon>
        <taxon>Pleosporomycetidae</taxon>
        <taxon>Gloniales</taxon>
        <taxon>Gloniaceae</taxon>
        <taxon>Glonium</taxon>
    </lineage>
</organism>
<sequence>MNRSTAKDSSNSLSFFSSQEYFLLGRFYNRICYHDDRRIIDSLAPHDFGLAAFTIIPLGSRVFMLIKVNGLTSTHLYPATSPPSSNNNFHLSQKLNFQEHLVPRDSNQRRPARNTTMKFSKLIIIVGAMTALVTALPAEKVKRWDMTFSLCTGNNYGGTCYGEGQNNDEACHQLDNIIQNKIQSIELPGVNSGWTCWFYSGNNCQGASVNYDNSISDLGNWKNKINSYKCLYEV</sequence>
<protein>
    <submittedName>
        <fullName evidence="2">Uncharacterized protein</fullName>
    </submittedName>
</protein>
<dbReference type="AlphaFoldDB" id="A0A8E2F3W4"/>
<name>A0A8E2F3W4_9PEZI</name>
<dbReference type="EMBL" id="KV749353">
    <property type="protein sequence ID" value="OCL09840.1"/>
    <property type="molecule type" value="Genomic_DNA"/>
</dbReference>
<gene>
    <name evidence="2" type="ORF">AOQ84DRAFT_387899</name>
</gene>
<keyword evidence="1" id="KW-1133">Transmembrane helix</keyword>
<evidence type="ECO:0000313" key="3">
    <source>
        <dbReference type="Proteomes" id="UP000250140"/>
    </source>
</evidence>
<reference evidence="2 3" key="1">
    <citation type="journal article" date="2016" name="Nat. Commun.">
        <title>Ectomycorrhizal ecology is imprinted in the genome of the dominant symbiotic fungus Cenococcum geophilum.</title>
        <authorList>
            <consortium name="DOE Joint Genome Institute"/>
            <person name="Peter M."/>
            <person name="Kohler A."/>
            <person name="Ohm R.A."/>
            <person name="Kuo A."/>
            <person name="Krutzmann J."/>
            <person name="Morin E."/>
            <person name="Arend M."/>
            <person name="Barry K.W."/>
            <person name="Binder M."/>
            <person name="Choi C."/>
            <person name="Clum A."/>
            <person name="Copeland A."/>
            <person name="Grisel N."/>
            <person name="Haridas S."/>
            <person name="Kipfer T."/>
            <person name="LaButti K."/>
            <person name="Lindquist E."/>
            <person name="Lipzen A."/>
            <person name="Maire R."/>
            <person name="Meier B."/>
            <person name="Mihaltcheva S."/>
            <person name="Molinier V."/>
            <person name="Murat C."/>
            <person name="Poggeler S."/>
            <person name="Quandt C.A."/>
            <person name="Sperisen C."/>
            <person name="Tritt A."/>
            <person name="Tisserant E."/>
            <person name="Crous P.W."/>
            <person name="Henrissat B."/>
            <person name="Nehls U."/>
            <person name="Egli S."/>
            <person name="Spatafora J.W."/>
            <person name="Grigoriev I.V."/>
            <person name="Martin F.M."/>
        </authorList>
    </citation>
    <scope>NUCLEOTIDE SEQUENCE [LARGE SCALE GENOMIC DNA]</scope>
    <source>
        <strain evidence="2 3">CBS 207.34</strain>
    </source>
</reference>
<proteinExistence type="predicted"/>
<evidence type="ECO:0000256" key="1">
    <source>
        <dbReference type="SAM" id="Phobius"/>
    </source>
</evidence>
<dbReference type="Proteomes" id="UP000250140">
    <property type="component" value="Unassembled WGS sequence"/>
</dbReference>